<accession>A0A919V4Q2</accession>
<proteinExistence type="predicted"/>
<dbReference type="RefSeq" id="WP_380659759.1">
    <property type="nucleotide sequence ID" value="NZ_JBHLZQ010000057.1"/>
</dbReference>
<comment type="caution">
    <text evidence="2">The sequence shown here is derived from an EMBL/GenBank/DDBJ whole genome shotgun (WGS) entry which is preliminary data.</text>
</comment>
<dbReference type="Proteomes" id="UP000606172">
    <property type="component" value="Unassembled WGS sequence"/>
</dbReference>
<evidence type="ECO:0000313" key="3">
    <source>
        <dbReference type="Proteomes" id="UP000606172"/>
    </source>
</evidence>
<sequence length="230" mass="24167">MQMLVGAVAVIAAAGLIAAALGGCGARKPQVHAVQQDRGELARIKGLLHDQRGLPEGFSSRPRDGWTTPFRPRDPHCRAVLDTAGGRPPKESLLAHAEATFPGRGLGEVVGVALAGYSSGGANRTLEELGSALTRCSSATNREFVGKNAGNGTKLKMRHLPMERVGESAVAAKVTGRLHGYPYRLHVVFVRIGETMISLAHTGVANLDPARTQQIARAVAERVASARTGT</sequence>
<gene>
    <name evidence="2" type="ORF">Ssi02_02020</name>
</gene>
<feature type="region of interest" description="Disordered" evidence="1">
    <location>
        <begin position="52"/>
        <end position="74"/>
    </location>
</feature>
<name>A0A919V4Q2_9ACTN</name>
<protein>
    <submittedName>
        <fullName evidence="2">Uncharacterized protein</fullName>
    </submittedName>
</protein>
<organism evidence="2 3">
    <name type="scientific">Sinosporangium siamense</name>
    <dbReference type="NCBI Taxonomy" id="1367973"/>
    <lineage>
        <taxon>Bacteria</taxon>
        <taxon>Bacillati</taxon>
        <taxon>Actinomycetota</taxon>
        <taxon>Actinomycetes</taxon>
        <taxon>Streptosporangiales</taxon>
        <taxon>Streptosporangiaceae</taxon>
        <taxon>Sinosporangium</taxon>
    </lineage>
</organism>
<evidence type="ECO:0000313" key="2">
    <source>
        <dbReference type="EMBL" id="GII89971.1"/>
    </source>
</evidence>
<evidence type="ECO:0000256" key="1">
    <source>
        <dbReference type="SAM" id="MobiDB-lite"/>
    </source>
</evidence>
<keyword evidence="3" id="KW-1185">Reference proteome</keyword>
<dbReference type="EMBL" id="BOOW01000002">
    <property type="protein sequence ID" value="GII89971.1"/>
    <property type="molecule type" value="Genomic_DNA"/>
</dbReference>
<dbReference type="AlphaFoldDB" id="A0A919V4Q2"/>
<reference evidence="2" key="1">
    <citation type="submission" date="2021-01" db="EMBL/GenBank/DDBJ databases">
        <title>Whole genome shotgun sequence of Sinosporangium siamense NBRC 109515.</title>
        <authorList>
            <person name="Komaki H."/>
            <person name="Tamura T."/>
        </authorList>
    </citation>
    <scope>NUCLEOTIDE SEQUENCE</scope>
    <source>
        <strain evidence="2">NBRC 109515</strain>
    </source>
</reference>